<reference evidence="4" key="1">
    <citation type="journal article" date="2019" name="Int. J. Syst. Evol. Microbiol.">
        <title>The Global Catalogue of Microorganisms (GCM) 10K type strain sequencing project: providing services to taxonomists for standard genome sequencing and annotation.</title>
        <authorList>
            <consortium name="The Broad Institute Genomics Platform"/>
            <consortium name="The Broad Institute Genome Sequencing Center for Infectious Disease"/>
            <person name="Wu L."/>
            <person name="Ma J."/>
        </authorList>
    </citation>
    <scope>NUCLEOTIDE SEQUENCE [LARGE SCALE GENOMIC DNA]</scope>
    <source>
        <strain evidence="4">JCM 14234</strain>
    </source>
</reference>
<dbReference type="RefSeq" id="WP_290703442.1">
    <property type="nucleotide sequence ID" value="NZ_BAAAVS010000001.1"/>
</dbReference>
<feature type="compositionally biased region" description="Low complexity" evidence="1">
    <location>
        <begin position="29"/>
        <end position="50"/>
    </location>
</feature>
<dbReference type="Proteomes" id="UP001501035">
    <property type="component" value="Unassembled WGS sequence"/>
</dbReference>
<dbReference type="EMBL" id="BAAAVS010000001">
    <property type="protein sequence ID" value="GAA3022638.1"/>
    <property type="molecule type" value="Genomic_DNA"/>
</dbReference>
<dbReference type="Gene3D" id="3.40.710.10">
    <property type="entry name" value="DD-peptidase/beta-lactamase superfamily"/>
    <property type="match status" value="1"/>
</dbReference>
<feature type="chain" id="PRO_5047440635" description="Serine hydrolase" evidence="2">
    <location>
        <begin position="22"/>
        <end position="303"/>
    </location>
</feature>
<organism evidence="3 4">
    <name type="scientific">Gordonia defluvii</name>
    <dbReference type="NCBI Taxonomy" id="283718"/>
    <lineage>
        <taxon>Bacteria</taxon>
        <taxon>Bacillati</taxon>
        <taxon>Actinomycetota</taxon>
        <taxon>Actinomycetes</taxon>
        <taxon>Mycobacteriales</taxon>
        <taxon>Gordoniaceae</taxon>
        <taxon>Gordonia</taxon>
    </lineage>
</organism>
<evidence type="ECO:0000256" key="1">
    <source>
        <dbReference type="SAM" id="MobiDB-lite"/>
    </source>
</evidence>
<sequence length="303" mass="30853">MSRRSLPAFLAVVAVSGLAVSACGTGEQTVTASSSSPSSSSTPVPSARRPAPGPAMAVARVQLGAAALQLNQALEPLGLTQKVAVAIAPVGVAATPIVIGEVNPPQVAWSTIKVPLAIAAERKHGGPMPATVAAIAASDNSAAQALWDSLGSDEQAAAAVTRVLREGGDARSTVPAVPTRSPYTIFGQTVWSVENATRFTAGLACLPGSERVRRLMGRVNGNQQWGAERMKAHTGVKGGWGPGTEGGYVVRQIALIGHRDGSQTAVAMVTFGNGTSMASGTAALDRVGTWLSRNAESLPRGFC</sequence>
<evidence type="ECO:0008006" key="5">
    <source>
        <dbReference type="Google" id="ProtNLM"/>
    </source>
</evidence>
<keyword evidence="2" id="KW-0732">Signal</keyword>
<protein>
    <recommendedName>
        <fullName evidence="5">Serine hydrolase</fullName>
    </recommendedName>
</protein>
<evidence type="ECO:0000313" key="4">
    <source>
        <dbReference type="Proteomes" id="UP001501035"/>
    </source>
</evidence>
<proteinExistence type="predicted"/>
<feature type="region of interest" description="Disordered" evidence="1">
    <location>
        <begin position="27"/>
        <end position="53"/>
    </location>
</feature>
<dbReference type="PROSITE" id="PS51257">
    <property type="entry name" value="PROKAR_LIPOPROTEIN"/>
    <property type="match status" value="1"/>
</dbReference>
<dbReference type="InterPro" id="IPR012338">
    <property type="entry name" value="Beta-lactam/transpept-like"/>
</dbReference>
<feature type="signal peptide" evidence="2">
    <location>
        <begin position="1"/>
        <end position="21"/>
    </location>
</feature>
<keyword evidence="4" id="KW-1185">Reference proteome</keyword>
<accession>A0ABP6KRW2</accession>
<name>A0ABP6KRW2_9ACTN</name>
<evidence type="ECO:0000313" key="3">
    <source>
        <dbReference type="EMBL" id="GAA3022638.1"/>
    </source>
</evidence>
<gene>
    <name evidence="3" type="ORF">GCM10010528_00940</name>
</gene>
<comment type="caution">
    <text evidence="3">The sequence shown here is derived from an EMBL/GenBank/DDBJ whole genome shotgun (WGS) entry which is preliminary data.</text>
</comment>
<dbReference type="SUPFAM" id="SSF56601">
    <property type="entry name" value="beta-lactamase/transpeptidase-like"/>
    <property type="match status" value="1"/>
</dbReference>
<evidence type="ECO:0000256" key="2">
    <source>
        <dbReference type="SAM" id="SignalP"/>
    </source>
</evidence>